<organism evidence="1 2">
    <name type="scientific">Brassica rapa subsp. trilocularis</name>
    <dbReference type="NCBI Taxonomy" id="1813537"/>
    <lineage>
        <taxon>Eukaryota</taxon>
        <taxon>Viridiplantae</taxon>
        <taxon>Streptophyta</taxon>
        <taxon>Embryophyta</taxon>
        <taxon>Tracheophyta</taxon>
        <taxon>Spermatophyta</taxon>
        <taxon>Magnoliopsida</taxon>
        <taxon>eudicotyledons</taxon>
        <taxon>Gunneridae</taxon>
        <taxon>Pentapetalae</taxon>
        <taxon>rosids</taxon>
        <taxon>malvids</taxon>
        <taxon>Brassicales</taxon>
        <taxon>Brassicaceae</taxon>
        <taxon>Brassiceae</taxon>
        <taxon>Brassica</taxon>
    </lineage>
</organism>
<dbReference type="Proteomes" id="UP000823674">
    <property type="component" value="Chromosome A04"/>
</dbReference>
<evidence type="ECO:0000313" key="1">
    <source>
        <dbReference type="EMBL" id="KAG5399552.1"/>
    </source>
</evidence>
<dbReference type="EMBL" id="JADBGQ010000004">
    <property type="protein sequence ID" value="KAG5399552.1"/>
    <property type="molecule type" value="Genomic_DNA"/>
</dbReference>
<sequence>MCVSILDKEGQNKRRITNVAYTVGTSGVVFNSGLDFRTRELHSNCCGRSEINALKSSVRNLGHTK</sequence>
<reference evidence="1 2" key="1">
    <citation type="submission" date="2021-03" db="EMBL/GenBank/DDBJ databases">
        <authorList>
            <person name="King G.J."/>
            <person name="Bancroft I."/>
            <person name="Baten A."/>
            <person name="Bloomfield J."/>
            <person name="Borpatragohain P."/>
            <person name="He Z."/>
            <person name="Irish N."/>
            <person name="Irwin J."/>
            <person name="Liu K."/>
            <person name="Mauleon R.P."/>
            <person name="Moore J."/>
            <person name="Morris R."/>
            <person name="Ostergaard L."/>
            <person name="Wang B."/>
            <person name="Wells R."/>
        </authorList>
    </citation>
    <scope>NUCLEOTIDE SEQUENCE [LARGE SCALE GENOMIC DNA]</scope>
    <source>
        <strain evidence="1">R-o-18</strain>
        <tissue evidence="1">Leaf</tissue>
    </source>
</reference>
<protein>
    <submittedName>
        <fullName evidence="1">Uncharacterized protein</fullName>
    </submittedName>
</protein>
<keyword evidence="2" id="KW-1185">Reference proteome</keyword>
<gene>
    <name evidence="1" type="primary">A04p001520.1_BraROA</name>
    <name evidence="1" type="ORF">IGI04_014159</name>
</gene>
<comment type="caution">
    <text evidence="1">The sequence shown here is derived from an EMBL/GenBank/DDBJ whole genome shotgun (WGS) entry which is preliminary data.</text>
</comment>
<proteinExistence type="predicted"/>
<accession>A0ABQ7MLJ5</accession>
<evidence type="ECO:0000313" key="2">
    <source>
        <dbReference type="Proteomes" id="UP000823674"/>
    </source>
</evidence>
<name>A0ABQ7MLJ5_BRACM</name>